<evidence type="ECO:0000313" key="2">
    <source>
        <dbReference type="EMBL" id="CTP93249.1"/>
    </source>
</evidence>
<dbReference type="AlphaFoldDB" id="A0A0K3A9M7"/>
<name>A0A0K3A9M7_9XANT</name>
<sequence length="261" mass="27512">MHPGALTSATRRVARHTQDGVATEPEASSSAPAQDPHANTQLVQNLPRPPVREAPLRAAAPHEQAAGVRVANVVRSTANNLAWCSGGVFGVAASNSYSNMINGNFEEMRDGGSTKSQHYHGLAWDRGKIAMGAAAAFGGLKAIESLASLYIQVQAQNRGQGRVQKSERARELGTTEACLDKAIEMVTMPDDDGPGPHLSVGEQTALAKDLLNVITAERSRLPPELWNAASNVGDDAHELVNRLLLAARDRAAQQASTSSAG</sequence>
<dbReference type="Proteomes" id="UP000041247">
    <property type="component" value="Unassembled WGS sequence"/>
</dbReference>
<dbReference type="NCBIfam" id="NF041409">
    <property type="entry name" value="XopAV"/>
    <property type="match status" value="1"/>
</dbReference>
<organism evidence="2 3">
    <name type="scientific">Xanthomonas graminis pv. poae</name>
    <dbReference type="NCBI Taxonomy" id="227946"/>
    <lineage>
        <taxon>Bacteria</taxon>
        <taxon>Pseudomonadati</taxon>
        <taxon>Pseudomonadota</taxon>
        <taxon>Gammaproteobacteria</taxon>
        <taxon>Lysobacterales</taxon>
        <taxon>Lysobacteraceae</taxon>
        <taxon>Xanthomonas</taxon>
        <taxon>Xanthomonas translucens group</taxon>
        <taxon>Xanthomonas graminis</taxon>
    </lineage>
</organism>
<evidence type="ECO:0000256" key="1">
    <source>
        <dbReference type="SAM" id="MobiDB-lite"/>
    </source>
</evidence>
<proteinExistence type="predicted"/>
<dbReference type="EMBL" id="CXOK01000144">
    <property type="protein sequence ID" value="CTP93249.1"/>
    <property type="molecule type" value="Genomic_DNA"/>
</dbReference>
<gene>
    <name evidence="2" type="ORF">XTPLMG728_3619</name>
</gene>
<accession>A0A0K3A9M7</accession>
<evidence type="ECO:0000313" key="3">
    <source>
        <dbReference type="Proteomes" id="UP000041247"/>
    </source>
</evidence>
<reference evidence="2 3" key="1">
    <citation type="submission" date="2015-07" db="EMBL/GenBank/DDBJ databases">
        <authorList>
            <person name="Noorani M."/>
        </authorList>
    </citation>
    <scope>NUCLEOTIDE SEQUENCE [LARGE SCALE GENOMIC DNA]</scope>
    <source>
        <strain evidence="2">LMG728</strain>
    </source>
</reference>
<feature type="region of interest" description="Disordered" evidence="1">
    <location>
        <begin position="1"/>
        <end position="37"/>
    </location>
</feature>
<protein>
    <submittedName>
        <fullName evidence="2">Uncharacterized protein</fullName>
    </submittedName>
</protein>
<feature type="compositionally biased region" description="Low complexity" evidence="1">
    <location>
        <begin position="24"/>
        <end position="33"/>
    </location>
</feature>